<keyword evidence="2" id="KW-1185">Reference proteome</keyword>
<sequence length="183" mass="20484">MIYLTMSKAPLCPSSTGTTTDKLRKTHWIRQDKLILSALLASTSPSITPLITTAKTSHEAWKKLKTLYASRSCTSAMQLKEELTLIQRDNRSITNYLHVVKALVDEIAIIDHPISNDDLTLYVLNGLGLDFREIAATIRAREKSLVFEELHDLLGKSSSRGDFSKKSYTPNGHQRNQGQSLAR</sequence>
<proteinExistence type="predicted"/>
<accession>A0ACC0XY38</accession>
<reference evidence="2" key="1">
    <citation type="journal article" date="2023" name="G3 (Bethesda)">
        <title>Genome assembly and association tests identify interacting loci associated with vigor, precocity, and sex in interspecific pistachio rootstocks.</title>
        <authorList>
            <person name="Palmer W."/>
            <person name="Jacygrad E."/>
            <person name="Sagayaradj S."/>
            <person name="Cavanaugh K."/>
            <person name="Han R."/>
            <person name="Bertier L."/>
            <person name="Beede B."/>
            <person name="Kafkas S."/>
            <person name="Golino D."/>
            <person name="Preece J."/>
            <person name="Michelmore R."/>
        </authorList>
    </citation>
    <scope>NUCLEOTIDE SEQUENCE [LARGE SCALE GENOMIC DNA]</scope>
</reference>
<organism evidence="1 2">
    <name type="scientific">Pistacia integerrima</name>
    <dbReference type="NCBI Taxonomy" id="434235"/>
    <lineage>
        <taxon>Eukaryota</taxon>
        <taxon>Viridiplantae</taxon>
        <taxon>Streptophyta</taxon>
        <taxon>Embryophyta</taxon>
        <taxon>Tracheophyta</taxon>
        <taxon>Spermatophyta</taxon>
        <taxon>Magnoliopsida</taxon>
        <taxon>eudicotyledons</taxon>
        <taxon>Gunneridae</taxon>
        <taxon>Pentapetalae</taxon>
        <taxon>rosids</taxon>
        <taxon>malvids</taxon>
        <taxon>Sapindales</taxon>
        <taxon>Anacardiaceae</taxon>
        <taxon>Pistacia</taxon>
    </lineage>
</organism>
<name>A0ACC0XY38_9ROSI</name>
<protein>
    <submittedName>
        <fullName evidence="1">Uncharacterized protein</fullName>
    </submittedName>
</protein>
<gene>
    <name evidence="1" type="ORF">Pint_06812</name>
</gene>
<comment type="caution">
    <text evidence="1">The sequence shown here is derived from an EMBL/GenBank/DDBJ whole genome shotgun (WGS) entry which is preliminary data.</text>
</comment>
<dbReference type="EMBL" id="CM047745">
    <property type="protein sequence ID" value="KAJ0025658.1"/>
    <property type="molecule type" value="Genomic_DNA"/>
</dbReference>
<evidence type="ECO:0000313" key="2">
    <source>
        <dbReference type="Proteomes" id="UP001163603"/>
    </source>
</evidence>
<evidence type="ECO:0000313" key="1">
    <source>
        <dbReference type="EMBL" id="KAJ0025658.1"/>
    </source>
</evidence>
<dbReference type="Proteomes" id="UP001163603">
    <property type="component" value="Chromosome 10"/>
</dbReference>